<evidence type="ECO:0000256" key="7">
    <source>
        <dbReference type="ARBA" id="ARBA00022723"/>
    </source>
</evidence>
<dbReference type="AlphaFoldDB" id="A0A6J6AR35"/>
<dbReference type="Pfam" id="PF16881">
    <property type="entry name" value="LIAS_N"/>
    <property type="match status" value="1"/>
</dbReference>
<dbReference type="InterPro" id="IPR007197">
    <property type="entry name" value="rSAM"/>
</dbReference>
<evidence type="ECO:0000259" key="12">
    <source>
        <dbReference type="PROSITE" id="PS51733"/>
    </source>
</evidence>
<dbReference type="GO" id="GO:0009249">
    <property type="term" value="P:protein lipoylation"/>
    <property type="evidence" value="ECO:0007669"/>
    <property type="project" value="InterPro"/>
</dbReference>
<evidence type="ECO:0000313" key="17">
    <source>
        <dbReference type="EMBL" id="CAB4953332.1"/>
    </source>
</evidence>
<dbReference type="InterPro" id="IPR003698">
    <property type="entry name" value="Lipoyl_synth"/>
</dbReference>
<dbReference type="PANTHER" id="PTHR10949:SF0">
    <property type="entry name" value="LIPOYL SYNTHASE, MITOCHONDRIAL"/>
    <property type="match status" value="1"/>
</dbReference>
<evidence type="ECO:0000313" key="16">
    <source>
        <dbReference type="EMBL" id="CAB4632912.1"/>
    </source>
</evidence>
<dbReference type="InterPro" id="IPR000544">
    <property type="entry name" value="Octanoyltransferase"/>
</dbReference>
<dbReference type="NCBIfam" id="NF010925">
    <property type="entry name" value="PRK14345.1"/>
    <property type="match status" value="1"/>
</dbReference>
<dbReference type="GO" id="GO:0016992">
    <property type="term" value="F:lipoate synthase activity"/>
    <property type="evidence" value="ECO:0007669"/>
    <property type="project" value="UniProtKB-EC"/>
</dbReference>
<keyword evidence="10" id="KW-0012">Acyltransferase</keyword>
<dbReference type="PROSITE" id="PS01313">
    <property type="entry name" value="LIPB"/>
    <property type="match status" value="1"/>
</dbReference>
<dbReference type="InterPro" id="IPR031691">
    <property type="entry name" value="LIAS_N"/>
</dbReference>
<dbReference type="EMBL" id="CAEZTY010000102">
    <property type="protein sequence ID" value="CAB4598382.1"/>
    <property type="molecule type" value="Genomic_DNA"/>
</dbReference>
<evidence type="ECO:0000256" key="4">
    <source>
        <dbReference type="ARBA" id="ARBA00022485"/>
    </source>
</evidence>
<comment type="catalytic activity">
    <reaction evidence="11">
        <text>[[Fe-S] cluster scaffold protein carrying a second [4Fe-4S](2+) cluster] + N(6)-octanoyl-L-lysyl-[protein] + 2 oxidized [2Fe-2S]-[ferredoxin] + 2 S-adenosyl-L-methionine + 4 H(+) = [[Fe-S] cluster scaffold protein] + N(6)-[(R)-dihydrolipoyl]-L-lysyl-[protein] + 4 Fe(3+) + 2 hydrogen sulfide + 2 5'-deoxyadenosine + 2 L-methionine + 2 reduced [2Fe-2S]-[ferredoxin]</text>
        <dbReference type="Rhea" id="RHEA:16585"/>
        <dbReference type="Rhea" id="RHEA-COMP:9928"/>
        <dbReference type="Rhea" id="RHEA-COMP:10000"/>
        <dbReference type="Rhea" id="RHEA-COMP:10001"/>
        <dbReference type="Rhea" id="RHEA-COMP:10475"/>
        <dbReference type="Rhea" id="RHEA-COMP:14568"/>
        <dbReference type="Rhea" id="RHEA-COMP:14569"/>
        <dbReference type="ChEBI" id="CHEBI:15378"/>
        <dbReference type="ChEBI" id="CHEBI:17319"/>
        <dbReference type="ChEBI" id="CHEBI:29034"/>
        <dbReference type="ChEBI" id="CHEBI:29919"/>
        <dbReference type="ChEBI" id="CHEBI:33722"/>
        <dbReference type="ChEBI" id="CHEBI:33737"/>
        <dbReference type="ChEBI" id="CHEBI:33738"/>
        <dbReference type="ChEBI" id="CHEBI:57844"/>
        <dbReference type="ChEBI" id="CHEBI:59789"/>
        <dbReference type="ChEBI" id="CHEBI:78809"/>
        <dbReference type="ChEBI" id="CHEBI:83100"/>
        <dbReference type="EC" id="2.8.1.8"/>
    </reaction>
</comment>
<keyword evidence="9" id="KW-0411">Iron-sulfur</keyword>
<dbReference type="NCBIfam" id="TIGR00510">
    <property type="entry name" value="lipA"/>
    <property type="match status" value="1"/>
</dbReference>
<dbReference type="Gene3D" id="3.30.930.10">
    <property type="entry name" value="Bira Bifunctional Protein, Domain 2"/>
    <property type="match status" value="1"/>
</dbReference>
<dbReference type="SFLD" id="SFLDS00029">
    <property type="entry name" value="Radical_SAM"/>
    <property type="match status" value="1"/>
</dbReference>
<dbReference type="EMBL" id="CAEUNJ010000103">
    <property type="protein sequence ID" value="CAB4372741.1"/>
    <property type="molecule type" value="Genomic_DNA"/>
</dbReference>
<dbReference type="HAMAP" id="MF_00206">
    <property type="entry name" value="Lipoyl_synth"/>
    <property type="match status" value="1"/>
</dbReference>
<name>A0A6J6AR35_9ZZZZ</name>
<keyword evidence="4" id="KW-0004">4Fe-4S</keyword>
<dbReference type="GO" id="GO:0005739">
    <property type="term" value="C:mitochondrion"/>
    <property type="evidence" value="ECO:0007669"/>
    <property type="project" value="UniProtKB-SubCell"/>
</dbReference>
<dbReference type="EMBL" id="CAFBRD010000055">
    <property type="protein sequence ID" value="CAB5077501.1"/>
    <property type="molecule type" value="Genomic_DNA"/>
</dbReference>
<comment type="cofactor">
    <cofactor evidence="1">
        <name>[4Fe-4S] cluster</name>
        <dbReference type="ChEBI" id="CHEBI:49883"/>
    </cofactor>
</comment>
<dbReference type="EMBL" id="CAEZVC010000126">
    <property type="protein sequence ID" value="CAB4632912.1"/>
    <property type="molecule type" value="Genomic_DNA"/>
</dbReference>
<dbReference type="InterPro" id="IPR004143">
    <property type="entry name" value="BPL_LPL_catalytic"/>
</dbReference>
<dbReference type="SFLD" id="SFLDG01058">
    <property type="entry name" value="lipoyl_synthase_like"/>
    <property type="match status" value="1"/>
</dbReference>
<dbReference type="GO" id="GO:0051539">
    <property type="term" value="F:4 iron, 4 sulfur cluster binding"/>
    <property type="evidence" value="ECO:0007669"/>
    <property type="project" value="UniProtKB-KW"/>
</dbReference>
<dbReference type="HAMAP" id="MF_00013">
    <property type="entry name" value="LipB"/>
    <property type="match status" value="1"/>
</dbReference>
<protein>
    <submittedName>
        <fullName evidence="14">Unannotated protein</fullName>
    </submittedName>
</protein>
<evidence type="ECO:0000256" key="2">
    <source>
        <dbReference type="ARBA" id="ARBA00004173"/>
    </source>
</evidence>
<dbReference type="SUPFAM" id="SSF55681">
    <property type="entry name" value="Class II aaRS and biotin synthetases"/>
    <property type="match status" value="1"/>
</dbReference>
<comment type="pathway">
    <text evidence="3">Protein modification; protein lipoylation via endogenous pathway; protein N(6)-(lipoyl)lysine from octanoyl-[acyl-carrier-protein]: step 1/2.</text>
</comment>
<dbReference type="NCBIfam" id="NF009544">
    <property type="entry name" value="PRK12928.1"/>
    <property type="match status" value="1"/>
</dbReference>
<dbReference type="SUPFAM" id="SSF102114">
    <property type="entry name" value="Radical SAM enzymes"/>
    <property type="match status" value="1"/>
</dbReference>
<keyword evidence="5" id="KW-0808">Transferase</keyword>
<evidence type="ECO:0000256" key="5">
    <source>
        <dbReference type="ARBA" id="ARBA00022679"/>
    </source>
</evidence>
<dbReference type="Pfam" id="PF21948">
    <property type="entry name" value="LplA-B_cat"/>
    <property type="match status" value="1"/>
</dbReference>
<dbReference type="PROSITE" id="PS51733">
    <property type="entry name" value="BPL_LPL_CATALYTIC"/>
    <property type="match status" value="1"/>
</dbReference>
<dbReference type="SFLD" id="SFLDF00271">
    <property type="entry name" value="lipoyl_synthase"/>
    <property type="match status" value="1"/>
</dbReference>
<dbReference type="SMART" id="SM00729">
    <property type="entry name" value="Elp3"/>
    <property type="match status" value="1"/>
</dbReference>
<evidence type="ECO:0000256" key="3">
    <source>
        <dbReference type="ARBA" id="ARBA00004821"/>
    </source>
</evidence>
<gene>
    <name evidence="15" type="ORF">UFOPK1762_01766</name>
    <name evidence="16" type="ORF">UFOPK1906_01591</name>
    <name evidence="17" type="ORF">UFOPK3785_00976</name>
    <name evidence="14" type="ORF">UFOPK4201_01788</name>
    <name evidence="18" type="ORF">UFOPK4371_01061</name>
</gene>
<dbReference type="Gene3D" id="3.20.20.70">
    <property type="entry name" value="Aldolase class I"/>
    <property type="match status" value="1"/>
</dbReference>
<evidence type="ECO:0000313" key="18">
    <source>
        <dbReference type="EMBL" id="CAB5077501.1"/>
    </source>
</evidence>
<evidence type="ECO:0000256" key="1">
    <source>
        <dbReference type="ARBA" id="ARBA00001966"/>
    </source>
</evidence>
<dbReference type="PANTHER" id="PTHR10949">
    <property type="entry name" value="LIPOYL SYNTHASE"/>
    <property type="match status" value="1"/>
</dbReference>
<evidence type="ECO:0000259" key="13">
    <source>
        <dbReference type="PROSITE" id="PS51918"/>
    </source>
</evidence>
<dbReference type="GO" id="GO:0046872">
    <property type="term" value="F:metal ion binding"/>
    <property type="evidence" value="ECO:0007669"/>
    <property type="project" value="UniProtKB-KW"/>
</dbReference>
<dbReference type="InterPro" id="IPR006638">
    <property type="entry name" value="Elp3/MiaA/NifB-like_rSAM"/>
</dbReference>
<accession>A0A6J6AR35</accession>
<proteinExistence type="inferred from homology"/>
<evidence type="ECO:0000313" key="14">
    <source>
        <dbReference type="EMBL" id="CAB4372741.1"/>
    </source>
</evidence>
<dbReference type="CDD" id="cd01335">
    <property type="entry name" value="Radical_SAM"/>
    <property type="match status" value="1"/>
</dbReference>
<keyword evidence="8" id="KW-0408">Iron</keyword>
<feature type="domain" description="Radical SAM core" evidence="13">
    <location>
        <begin position="332"/>
        <end position="546"/>
    </location>
</feature>
<evidence type="ECO:0000256" key="6">
    <source>
        <dbReference type="ARBA" id="ARBA00022691"/>
    </source>
</evidence>
<evidence type="ECO:0000256" key="9">
    <source>
        <dbReference type="ARBA" id="ARBA00023014"/>
    </source>
</evidence>
<dbReference type="EMBL" id="CAFBNJ010000043">
    <property type="protein sequence ID" value="CAB4953332.1"/>
    <property type="molecule type" value="Genomic_DNA"/>
</dbReference>
<dbReference type="PROSITE" id="PS51918">
    <property type="entry name" value="RADICAL_SAM"/>
    <property type="match status" value="1"/>
</dbReference>
<evidence type="ECO:0000256" key="8">
    <source>
        <dbReference type="ARBA" id="ARBA00023004"/>
    </source>
</evidence>
<evidence type="ECO:0000256" key="11">
    <source>
        <dbReference type="ARBA" id="ARBA00047326"/>
    </source>
</evidence>
<dbReference type="NCBIfam" id="TIGR00214">
    <property type="entry name" value="lipB"/>
    <property type="match status" value="1"/>
</dbReference>
<dbReference type="InterPro" id="IPR020605">
    <property type="entry name" value="Octanoyltransferase_CS"/>
</dbReference>
<dbReference type="CDD" id="cd16444">
    <property type="entry name" value="LipB"/>
    <property type="match status" value="1"/>
</dbReference>
<dbReference type="InterPro" id="IPR058240">
    <property type="entry name" value="rSAM_sf"/>
</dbReference>
<dbReference type="GO" id="GO:0033819">
    <property type="term" value="F:lipoyl(octanoyl) transferase activity"/>
    <property type="evidence" value="ECO:0007669"/>
    <property type="project" value="InterPro"/>
</dbReference>
<reference evidence="14" key="1">
    <citation type="submission" date="2020-05" db="EMBL/GenBank/DDBJ databases">
        <authorList>
            <person name="Chiriac C."/>
            <person name="Salcher M."/>
            <person name="Ghai R."/>
            <person name="Kavagutti S V."/>
        </authorList>
    </citation>
    <scope>NUCLEOTIDE SEQUENCE</scope>
</reference>
<dbReference type="InterPro" id="IPR013785">
    <property type="entry name" value="Aldolase_TIM"/>
</dbReference>
<organism evidence="14">
    <name type="scientific">freshwater metagenome</name>
    <dbReference type="NCBI Taxonomy" id="449393"/>
    <lineage>
        <taxon>unclassified sequences</taxon>
        <taxon>metagenomes</taxon>
        <taxon>ecological metagenomes</taxon>
    </lineage>
</organism>
<feature type="domain" description="BPL/LPL catalytic" evidence="12">
    <location>
        <begin position="38"/>
        <end position="226"/>
    </location>
</feature>
<evidence type="ECO:0000256" key="10">
    <source>
        <dbReference type="ARBA" id="ARBA00023315"/>
    </source>
</evidence>
<dbReference type="InterPro" id="IPR045864">
    <property type="entry name" value="aa-tRNA-synth_II/BPL/LPL"/>
</dbReference>
<dbReference type="NCBIfam" id="NF004019">
    <property type="entry name" value="PRK05481.1"/>
    <property type="match status" value="1"/>
</dbReference>
<dbReference type="UniPathway" id="UPA00538">
    <property type="reaction ID" value="UER00592"/>
</dbReference>
<dbReference type="Pfam" id="PF04055">
    <property type="entry name" value="Radical_SAM"/>
    <property type="match status" value="1"/>
</dbReference>
<comment type="subcellular location">
    <subcellularLocation>
        <location evidence="2">Mitochondrion</location>
    </subcellularLocation>
</comment>
<evidence type="ECO:0000313" key="15">
    <source>
        <dbReference type="EMBL" id="CAB4598382.1"/>
    </source>
</evidence>
<sequence length="574" mass="61285">MATAGETPTVGASPLRVRWFGTVPYGEASDLQHAFFEHGSDDWLLLLEHPHVYTLGANADLANVLVDPASVGAECLRTDRGGDVTYHGPGQLVGYPVLSVPGKRGGGMADTVAYVRSVEELVVGALNDLGLADVGRLEQYPGVWVAPESDNPRKIAAIGVRLTRGRSMHGFAINVDPEMSMFTHIVPCGIADKSVTSLAQEGIEATMSDVIDAVVHRAAAMWAIDRDVDRADIIRRSTEGDDDLSPFSRGLGAGLPVKTGADHRAGPSLRLQGRLAQAGVVDGIDVMERKPEWMRAKLNIGARPLELKKTLRDLQLVTVCEEAGCPNLSECWSDGTATFMINGERCTRKCGFCLVDTRLPEALDPQEPARVAEAVARMELDFAVVTTVARDDLPDEGAGAMADTVRAIRDRNAGVQVEVLISDCRGQASALDLIFESRPDVLNHNVETVPRLQRAVRPSAGYARSLAVLSRAKRAGLLTKSGLVVGMGETDEEIASVLADLAGIGVSIVTIGQYLRPTSTHLPVDRWVTPEQFASYAMLGEALGIGHVESSPLTRSSFHAKQAAAQSVVPVTLG</sequence>
<keyword evidence="6" id="KW-0949">S-adenosyl-L-methionine</keyword>
<keyword evidence="7" id="KW-0479">Metal-binding</keyword>